<dbReference type="OMA" id="TNAWITE"/>
<dbReference type="PROSITE" id="PS00108">
    <property type="entry name" value="PROTEIN_KINASE_ST"/>
    <property type="match status" value="1"/>
</dbReference>
<name>A0A226EFI1_FOLCA</name>
<dbReference type="GO" id="GO:0035556">
    <property type="term" value="P:intracellular signal transduction"/>
    <property type="evidence" value="ECO:0007669"/>
    <property type="project" value="TreeGrafter"/>
</dbReference>
<dbReference type="PANTHER" id="PTHR24346">
    <property type="entry name" value="MAP/MICROTUBULE AFFINITY-REGULATING KINASE"/>
    <property type="match status" value="1"/>
</dbReference>
<sequence length="503" mass="57883">MVSPSGYSSLFLVEMDNTQSSQTPGRPQRKGKLAWITNVAIRFYRFLRPRKIHQNSRTTLPPPPIQNSNLNNNEPSLLVRSSSMPSSCDTSLYTIASTIPLTTNTSQSESLSKNMANTVELAKTKDEREDRRRFYAWYKLVQSLNEGTFSRVYVAYHKFSGEIVAVKKIEKDLIKNELSRTMLEIEALKMLDHPNIIKLYQVFDSGRYLLLVLEICRGDLFDVIHKYKRIKERLAKKIFYQIATAVDYMHCKGFAHRDLKPENVLFDQNGSVKLIDFNLSARIRYASGTGGWNKLQTHCGTIEYAAPELVKPEEFYDGPPVDSWSLGVLLYTMLTGKFPFEEPDRKAKILSAVYHTPSYISKSARDLMKHLMQVNPKLRLSPAQILNHVWLTNKRDGKHGIITGRPESVRYYPKNNTSPLDREIVEYLASEINLPLDEFTKRVVGKEYDTFEMGAYAIFKRKKEILGKIDFERWKATWKSKKASVVAKNSKNNNLSYFHKPPV</sequence>
<feature type="domain" description="Protein kinase" evidence="6">
    <location>
        <begin position="138"/>
        <end position="391"/>
    </location>
</feature>
<evidence type="ECO:0000256" key="3">
    <source>
        <dbReference type="ARBA" id="ARBA00022741"/>
    </source>
</evidence>
<reference evidence="7 8" key="1">
    <citation type="submission" date="2015-12" db="EMBL/GenBank/DDBJ databases">
        <title>The genome of Folsomia candida.</title>
        <authorList>
            <person name="Faddeeva A."/>
            <person name="Derks M.F."/>
            <person name="Anvar Y."/>
            <person name="Smit S."/>
            <person name="Van Straalen N."/>
            <person name="Roelofs D."/>
        </authorList>
    </citation>
    <scope>NUCLEOTIDE SEQUENCE [LARGE SCALE GENOMIC DNA]</scope>
    <source>
        <strain evidence="7 8">VU population</strain>
        <tissue evidence="7">Whole body</tissue>
    </source>
</reference>
<dbReference type="EMBL" id="LNIX01000004">
    <property type="protein sequence ID" value="OXA56130.1"/>
    <property type="molecule type" value="Genomic_DNA"/>
</dbReference>
<evidence type="ECO:0000256" key="5">
    <source>
        <dbReference type="ARBA" id="ARBA00022840"/>
    </source>
</evidence>
<dbReference type="Proteomes" id="UP000198287">
    <property type="component" value="Unassembled WGS sequence"/>
</dbReference>
<dbReference type="SUPFAM" id="SSF56112">
    <property type="entry name" value="Protein kinase-like (PK-like)"/>
    <property type="match status" value="1"/>
</dbReference>
<evidence type="ECO:0000259" key="6">
    <source>
        <dbReference type="PROSITE" id="PS50011"/>
    </source>
</evidence>
<evidence type="ECO:0000313" key="8">
    <source>
        <dbReference type="Proteomes" id="UP000198287"/>
    </source>
</evidence>
<keyword evidence="8" id="KW-1185">Reference proteome</keyword>
<keyword evidence="5" id="KW-0067">ATP-binding</keyword>
<keyword evidence="3" id="KW-0547">Nucleotide-binding</keyword>
<evidence type="ECO:0000313" key="7">
    <source>
        <dbReference type="EMBL" id="OXA56130.1"/>
    </source>
</evidence>
<dbReference type="GO" id="GO:0004674">
    <property type="term" value="F:protein serine/threonine kinase activity"/>
    <property type="evidence" value="ECO:0007669"/>
    <property type="project" value="UniProtKB-KW"/>
</dbReference>
<dbReference type="STRING" id="158441.A0A226EFI1"/>
<dbReference type="FunFam" id="3.30.200.20:FF:000315">
    <property type="entry name" value="Calcium-dependent protein kinase 3"/>
    <property type="match status" value="1"/>
</dbReference>
<dbReference type="FunFam" id="1.10.510.10:FF:000571">
    <property type="entry name" value="Maternal embryonic leucine zipper kinase"/>
    <property type="match status" value="1"/>
</dbReference>
<evidence type="ECO:0000256" key="2">
    <source>
        <dbReference type="ARBA" id="ARBA00022679"/>
    </source>
</evidence>
<keyword evidence="2" id="KW-0808">Transferase</keyword>
<keyword evidence="1" id="KW-0723">Serine/threonine-protein kinase</keyword>
<dbReference type="GO" id="GO:0005737">
    <property type="term" value="C:cytoplasm"/>
    <property type="evidence" value="ECO:0007669"/>
    <property type="project" value="TreeGrafter"/>
</dbReference>
<evidence type="ECO:0000256" key="1">
    <source>
        <dbReference type="ARBA" id="ARBA00022527"/>
    </source>
</evidence>
<dbReference type="OrthoDB" id="346907at2759"/>
<dbReference type="InterPro" id="IPR008271">
    <property type="entry name" value="Ser/Thr_kinase_AS"/>
</dbReference>
<dbReference type="SMART" id="SM00220">
    <property type="entry name" value="S_TKc"/>
    <property type="match status" value="1"/>
</dbReference>
<dbReference type="InterPro" id="IPR011009">
    <property type="entry name" value="Kinase-like_dom_sf"/>
</dbReference>
<dbReference type="Pfam" id="PF00069">
    <property type="entry name" value="Pkinase"/>
    <property type="match status" value="1"/>
</dbReference>
<dbReference type="CDD" id="cd14003">
    <property type="entry name" value="STKc_AMPK-like"/>
    <property type="match status" value="1"/>
</dbReference>
<protein>
    <submittedName>
        <fullName evidence="7">Maternal embryonic leucine zipper kinase</fullName>
    </submittedName>
</protein>
<dbReference type="PROSITE" id="PS50011">
    <property type="entry name" value="PROTEIN_KINASE_DOM"/>
    <property type="match status" value="1"/>
</dbReference>
<proteinExistence type="predicted"/>
<evidence type="ECO:0000256" key="4">
    <source>
        <dbReference type="ARBA" id="ARBA00022777"/>
    </source>
</evidence>
<dbReference type="GO" id="GO:0005524">
    <property type="term" value="F:ATP binding"/>
    <property type="evidence" value="ECO:0007669"/>
    <property type="project" value="UniProtKB-KW"/>
</dbReference>
<dbReference type="AlphaFoldDB" id="A0A226EFI1"/>
<organism evidence="7 8">
    <name type="scientific">Folsomia candida</name>
    <name type="common">Springtail</name>
    <dbReference type="NCBI Taxonomy" id="158441"/>
    <lineage>
        <taxon>Eukaryota</taxon>
        <taxon>Metazoa</taxon>
        <taxon>Ecdysozoa</taxon>
        <taxon>Arthropoda</taxon>
        <taxon>Hexapoda</taxon>
        <taxon>Collembola</taxon>
        <taxon>Entomobryomorpha</taxon>
        <taxon>Isotomoidea</taxon>
        <taxon>Isotomidae</taxon>
        <taxon>Proisotominae</taxon>
        <taxon>Folsomia</taxon>
    </lineage>
</organism>
<dbReference type="Gene3D" id="1.10.510.10">
    <property type="entry name" value="Transferase(Phosphotransferase) domain 1"/>
    <property type="match status" value="1"/>
</dbReference>
<dbReference type="InterPro" id="IPR000719">
    <property type="entry name" value="Prot_kinase_dom"/>
</dbReference>
<dbReference type="PANTHER" id="PTHR24346:SF30">
    <property type="entry name" value="MATERNAL EMBRYONIC LEUCINE ZIPPER KINASE"/>
    <property type="match status" value="1"/>
</dbReference>
<keyword evidence="4 7" id="KW-0418">Kinase</keyword>
<gene>
    <name evidence="7" type="ORF">Fcan01_09256</name>
</gene>
<accession>A0A226EFI1</accession>
<comment type="caution">
    <text evidence="7">The sequence shown here is derived from an EMBL/GenBank/DDBJ whole genome shotgun (WGS) entry which is preliminary data.</text>
</comment>